<sequence length="500" mass="55109">MIRDSGESHPLPAYGRRLVASTIDSLAKDSPERTYASVPVSDKDLTRGFRDITYAQLAAAVDRTAYWLDTHLPSHPPPTNNVVDTENGTHQNDGAREKVQTFAYYGPRDLRYILMVVAAMKTGRRVLMTSLLGSLEAQVYMAKKMGCLVFLYAVGGPDVVPSHVRIIPESVDGSVSISVPEFSDSFCLDNNHNSSKPYPYHKTWEEAHLDEVAIYHTSGSSGFPKLIPQTNEMLARLDSWNLLEDVDGMTTSREYYASKRLYIALPIFHLAGTLITLPCALFLHTIPVLGPPTLPPSPSLFTRIHAHASPPLSGLFAPPSLLEDLVRQHAPLASLSTLIFAGAPLAPAAGAALAPLGSLRTCVGSTEGSYWPLLRPRRAADWPYVVPHPAMGAVFEPRADGLCELVVVRMPAKEEDDDERERRVLGEVWPYVEEANEGVGPKTKLRRGLMLVARRDKPFARTAKGSVDRRNTFRAYEKEVDALYEKFYADGGEEVNSSEL</sequence>
<dbReference type="Gene3D" id="3.40.50.12780">
    <property type="entry name" value="N-terminal domain of ligase-like"/>
    <property type="match status" value="1"/>
</dbReference>
<evidence type="ECO:0000313" key="4">
    <source>
        <dbReference type="EMBL" id="KAL1625464.1"/>
    </source>
</evidence>
<gene>
    <name evidence="4" type="ORF">SLS56_007358</name>
</gene>
<dbReference type="PANTHER" id="PTHR43439">
    <property type="entry name" value="PHENYLACETATE-COENZYME A LIGASE"/>
    <property type="match status" value="1"/>
</dbReference>
<dbReference type="Pfam" id="PF00501">
    <property type="entry name" value="AMP-binding"/>
    <property type="match status" value="1"/>
</dbReference>
<accession>A0ABR3SN47</accession>
<dbReference type="InterPro" id="IPR020845">
    <property type="entry name" value="AMP-binding_CS"/>
</dbReference>
<evidence type="ECO:0000256" key="1">
    <source>
        <dbReference type="ARBA" id="ARBA00022450"/>
    </source>
</evidence>
<proteinExistence type="predicted"/>
<organism evidence="4 5">
    <name type="scientific">Neofusicoccum ribis</name>
    <dbReference type="NCBI Taxonomy" id="45134"/>
    <lineage>
        <taxon>Eukaryota</taxon>
        <taxon>Fungi</taxon>
        <taxon>Dikarya</taxon>
        <taxon>Ascomycota</taxon>
        <taxon>Pezizomycotina</taxon>
        <taxon>Dothideomycetes</taxon>
        <taxon>Dothideomycetes incertae sedis</taxon>
        <taxon>Botryosphaeriales</taxon>
        <taxon>Botryosphaeriaceae</taxon>
        <taxon>Neofusicoccum</taxon>
    </lineage>
</organism>
<protein>
    <recommendedName>
        <fullName evidence="3">AMP-dependent synthetase/ligase domain-containing protein</fullName>
    </recommendedName>
</protein>
<dbReference type="Proteomes" id="UP001521116">
    <property type="component" value="Unassembled WGS sequence"/>
</dbReference>
<dbReference type="SUPFAM" id="SSF56801">
    <property type="entry name" value="Acetyl-CoA synthetase-like"/>
    <property type="match status" value="1"/>
</dbReference>
<dbReference type="PANTHER" id="PTHR43439:SF2">
    <property type="entry name" value="ENZYME, PUTATIVE (JCVI)-RELATED"/>
    <property type="match status" value="1"/>
</dbReference>
<reference evidence="4 5" key="1">
    <citation type="submission" date="2024-02" db="EMBL/GenBank/DDBJ databases">
        <title>De novo assembly and annotation of 12 fungi associated with fruit tree decline syndrome in Ontario, Canada.</title>
        <authorList>
            <person name="Sulman M."/>
            <person name="Ellouze W."/>
            <person name="Ilyukhin E."/>
        </authorList>
    </citation>
    <scope>NUCLEOTIDE SEQUENCE [LARGE SCALE GENOMIC DNA]</scope>
    <source>
        <strain evidence="4 5">M1-105</strain>
    </source>
</reference>
<dbReference type="InterPro" id="IPR000873">
    <property type="entry name" value="AMP-dep_synth/lig_dom"/>
</dbReference>
<keyword evidence="5" id="KW-1185">Reference proteome</keyword>
<evidence type="ECO:0000313" key="5">
    <source>
        <dbReference type="Proteomes" id="UP001521116"/>
    </source>
</evidence>
<dbReference type="EMBL" id="JAJVDC020000095">
    <property type="protein sequence ID" value="KAL1625464.1"/>
    <property type="molecule type" value="Genomic_DNA"/>
</dbReference>
<keyword evidence="2" id="KW-0597">Phosphoprotein</keyword>
<comment type="caution">
    <text evidence="4">The sequence shown here is derived from an EMBL/GenBank/DDBJ whole genome shotgun (WGS) entry which is preliminary data.</text>
</comment>
<dbReference type="Pfam" id="PF23562">
    <property type="entry name" value="AMP-binding_C_3"/>
    <property type="match status" value="1"/>
</dbReference>
<evidence type="ECO:0000256" key="2">
    <source>
        <dbReference type="ARBA" id="ARBA00022553"/>
    </source>
</evidence>
<dbReference type="InterPro" id="IPR051414">
    <property type="entry name" value="Adenylate-forming_Reductase"/>
</dbReference>
<feature type="domain" description="AMP-dependent synthetase/ligase" evidence="3">
    <location>
        <begin position="100"/>
        <end position="373"/>
    </location>
</feature>
<name>A0ABR3SN47_9PEZI</name>
<evidence type="ECO:0000259" key="3">
    <source>
        <dbReference type="Pfam" id="PF00501"/>
    </source>
</evidence>
<dbReference type="PROSITE" id="PS00455">
    <property type="entry name" value="AMP_BINDING"/>
    <property type="match status" value="1"/>
</dbReference>
<dbReference type="InterPro" id="IPR042099">
    <property type="entry name" value="ANL_N_sf"/>
</dbReference>
<keyword evidence="1" id="KW-0596">Phosphopantetheine</keyword>